<gene>
    <name evidence="2" type="ORF">ROZALSC1DRAFT_23261</name>
</gene>
<accession>A0A4P9YG15</accession>
<feature type="compositionally biased region" description="Basic residues" evidence="1">
    <location>
        <begin position="319"/>
        <end position="333"/>
    </location>
</feature>
<dbReference type="EMBL" id="ML005466">
    <property type="protein sequence ID" value="RKP18416.1"/>
    <property type="molecule type" value="Genomic_DNA"/>
</dbReference>
<proteinExistence type="predicted"/>
<sequence length="342" mass="39872">MTLRLCCASRAYATSRLCKKHWQIYFAPNGKQTVCIICFCRSRLRPHLFCPHSVNIINQSYKLGRPLLQFAKKAHKMSIHGAGFYARQNTQRGQIVGEYQGRLFREGKGYPYADGVVSLRELDNEGHKDNIKPQKMRSQFICPTNERHGFYHYINGAKNYGQANNRAVFGRQRASILGIVYTARVTGAVIVPLRACKSVEGKVTILVEVVDLTKYCFLLTCILNAWNVDYPFFLMGHGKIDPIPILVENFKNSERERMKSRRHDVSNNKVYLVNERVRKRTEPAKHQTSEHFKEFENQIRLKLHRTKSKDEDYLEKERIRKQRVSRSNKLRSKQFKETEKSV</sequence>
<name>A0A4P9YG15_ROZAC</name>
<organism evidence="2 3">
    <name type="scientific">Rozella allomycis (strain CSF55)</name>
    <dbReference type="NCBI Taxonomy" id="988480"/>
    <lineage>
        <taxon>Eukaryota</taxon>
        <taxon>Fungi</taxon>
        <taxon>Fungi incertae sedis</taxon>
        <taxon>Cryptomycota</taxon>
        <taxon>Cryptomycota incertae sedis</taxon>
        <taxon>Rozella</taxon>
    </lineage>
</organism>
<feature type="region of interest" description="Disordered" evidence="1">
    <location>
        <begin position="309"/>
        <end position="342"/>
    </location>
</feature>
<evidence type="ECO:0000313" key="2">
    <source>
        <dbReference type="EMBL" id="RKP18416.1"/>
    </source>
</evidence>
<protein>
    <submittedName>
        <fullName evidence="2">Uncharacterized protein</fullName>
    </submittedName>
</protein>
<reference evidence="3" key="1">
    <citation type="journal article" date="2018" name="Nat. Microbiol.">
        <title>Leveraging single-cell genomics to expand the fungal tree of life.</title>
        <authorList>
            <person name="Ahrendt S.R."/>
            <person name="Quandt C.A."/>
            <person name="Ciobanu D."/>
            <person name="Clum A."/>
            <person name="Salamov A."/>
            <person name="Andreopoulos B."/>
            <person name="Cheng J.F."/>
            <person name="Woyke T."/>
            <person name="Pelin A."/>
            <person name="Henrissat B."/>
            <person name="Reynolds N.K."/>
            <person name="Benny G.L."/>
            <person name="Smith M.E."/>
            <person name="James T.Y."/>
            <person name="Grigoriev I.V."/>
        </authorList>
    </citation>
    <scope>NUCLEOTIDE SEQUENCE [LARGE SCALE GENOMIC DNA]</scope>
    <source>
        <strain evidence="3">CSF55</strain>
    </source>
</reference>
<dbReference type="Proteomes" id="UP000281549">
    <property type="component" value="Unassembled WGS sequence"/>
</dbReference>
<evidence type="ECO:0000313" key="3">
    <source>
        <dbReference type="Proteomes" id="UP000281549"/>
    </source>
</evidence>
<feature type="compositionally biased region" description="Basic and acidic residues" evidence="1">
    <location>
        <begin position="309"/>
        <end position="318"/>
    </location>
</feature>
<evidence type="ECO:0000256" key="1">
    <source>
        <dbReference type="SAM" id="MobiDB-lite"/>
    </source>
</evidence>
<dbReference type="AlphaFoldDB" id="A0A4P9YG15"/>